<organism evidence="2 3">
    <name type="scientific">Pseudodesulfovibrio nedwellii</name>
    <dbReference type="NCBI Taxonomy" id="2973072"/>
    <lineage>
        <taxon>Bacteria</taxon>
        <taxon>Pseudomonadati</taxon>
        <taxon>Thermodesulfobacteriota</taxon>
        <taxon>Desulfovibrionia</taxon>
        <taxon>Desulfovibrionales</taxon>
        <taxon>Desulfovibrionaceae</taxon>
    </lineage>
</organism>
<accession>A0ABM8AXU9</accession>
<gene>
    <name evidence="1" type="ORF">SYK_02510</name>
    <name evidence="2" type="ORF">SYK_07090</name>
</gene>
<dbReference type="RefSeq" id="WP_281762253.1">
    <property type="nucleotide sequence ID" value="NZ_AP026709.1"/>
</dbReference>
<dbReference type="EMBL" id="AP026709">
    <property type="protein sequence ID" value="BDQ36349.1"/>
    <property type="molecule type" value="Genomic_DNA"/>
</dbReference>
<dbReference type="EMBL" id="AP026709">
    <property type="protein sequence ID" value="BDQ35891.1"/>
    <property type="molecule type" value="Genomic_DNA"/>
</dbReference>
<evidence type="ECO:0000313" key="2">
    <source>
        <dbReference type="EMBL" id="BDQ36349.1"/>
    </source>
</evidence>
<sequence length="85" mass="9468">MKWEVRPHNMFPNMAIIFDENGSQVGVVEKEDANLIAAAPEMLAVIKHLCASLEFQKLSRRQIITILTEEITRAEGQTVGGNSDD</sequence>
<evidence type="ECO:0000313" key="3">
    <source>
        <dbReference type="Proteomes" id="UP001317742"/>
    </source>
</evidence>
<evidence type="ECO:0000313" key="1">
    <source>
        <dbReference type="EMBL" id="BDQ35891.1"/>
    </source>
</evidence>
<dbReference type="Proteomes" id="UP001317742">
    <property type="component" value="Chromosome"/>
</dbReference>
<protein>
    <submittedName>
        <fullName evidence="2">Uncharacterized protein</fullName>
    </submittedName>
</protein>
<keyword evidence="3" id="KW-1185">Reference proteome</keyword>
<reference evidence="2 3" key="1">
    <citation type="submission" date="2022-08" db="EMBL/GenBank/DDBJ databases">
        <title>Genome Sequence of the sulphate-reducing bacterium, Pseudodesulfovibrio sp. SYK.</title>
        <authorList>
            <person name="Kondo R."/>
            <person name="Kataoka T."/>
        </authorList>
    </citation>
    <scope>NUCLEOTIDE SEQUENCE [LARGE SCALE GENOMIC DNA]</scope>
    <source>
        <strain evidence="2 3">SYK</strain>
    </source>
</reference>
<name>A0ABM8AXU9_9BACT</name>
<proteinExistence type="predicted"/>